<gene>
    <name evidence="2" type="ORF">AVEN_111631_1</name>
</gene>
<dbReference type="Proteomes" id="UP000499080">
    <property type="component" value="Unassembled WGS sequence"/>
</dbReference>
<proteinExistence type="predicted"/>
<feature type="compositionally biased region" description="Polar residues" evidence="1">
    <location>
        <begin position="57"/>
        <end position="67"/>
    </location>
</feature>
<organism evidence="2 3">
    <name type="scientific">Araneus ventricosus</name>
    <name type="common">Orbweaver spider</name>
    <name type="synonym">Epeira ventricosa</name>
    <dbReference type="NCBI Taxonomy" id="182803"/>
    <lineage>
        <taxon>Eukaryota</taxon>
        <taxon>Metazoa</taxon>
        <taxon>Ecdysozoa</taxon>
        <taxon>Arthropoda</taxon>
        <taxon>Chelicerata</taxon>
        <taxon>Arachnida</taxon>
        <taxon>Araneae</taxon>
        <taxon>Araneomorphae</taxon>
        <taxon>Entelegynae</taxon>
        <taxon>Araneoidea</taxon>
        <taxon>Araneidae</taxon>
        <taxon>Araneus</taxon>
    </lineage>
</organism>
<protein>
    <submittedName>
        <fullName evidence="2">Uncharacterized protein</fullName>
    </submittedName>
</protein>
<evidence type="ECO:0000313" key="2">
    <source>
        <dbReference type="EMBL" id="GBL98510.1"/>
    </source>
</evidence>
<keyword evidence="3" id="KW-1185">Reference proteome</keyword>
<feature type="compositionally biased region" description="Acidic residues" evidence="1">
    <location>
        <begin position="11"/>
        <end position="56"/>
    </location>
</feature>
<accession>A0A4Y2C213</accession>
<reference evidence="2 3" key="1">
    <citation type="journal article" date="2019" name="Sci. Rep.">
        <title>Orb-weaving spider Araneus ventricosus genome elucidates the spidroin gene catalogue.</title>
        <authorList>
            <person name="Kono N."/>
            <person name="Nakamura H."/>
            <person name="Ohtoshi R."/>
            <person name="Moran D.A.P."/>
            <person name="Shinohara A."/>
            <person name="Yoshida Y."/>
            <person name="Fujiwara M."/>
            <person name="Mori M."/>
            <person name="Tomita M."/>
            <person name="Arakawa K."/>
        </authorList>
    </citation>
    <scope>NUCLEOTIDE SEQUENCE [LARGE SCALE GENOMIC DNA]</scope>
</reference>
<evidence type="ECO:0000256" key="1">
    <source>
        <dbReference type="SAM" id="MobiDB-lite"/>
    </source>
</evidence>
<name>A0A4Y2C213_ARAVE</name>
<comment type="caution">
    <text evidence="2">The sequence shown here is derived from an EMBL/GenBank/DDBJ whole genome shotgun (WGS) entry which is preliminary data.</text>
</comment>
<dbReference type="AlphaFoldDB" id="A0A4Y2C213"/>
<sequence>MLLPGQVAISEDSEEEIGEEDVISEEEDATSEEEDATSEEEDTISEEEDISEEESQEGSQKNSNLSATLPKGSTLVMETFVTTLYPCRRKGFQNLLDKLSLLSGLLLTLQFTITTFLIEHLVSSSILERNISTCPVAVHLVALHLGHLGTSGSSDFAWDFRRVPAFLWPDS</sequence>
<dbReference type="EMBL" id="BGPR01000140">
    <property type="protein sequence ID" value="GBL98510.1"/>
    <property type="molecule type" value="Genomic_DNA"/>
</dbReference>
<evidence type="ECO:0000313" key="3">
    <source>
        <dbReference type="Proteomes" id="UP000499080"/>
    </source>
</evidence>
<feature type="region of interest" description="Disordered" evidence="1">
    <location>
        <begin position="1"/>
        <end position="68"/>
    </location>
</feature>